<dbReference type="SUPFAM" id="SSF158446">
    <property type="entry name" value="IVS-encoded protein-like"/>
    <property type="match status" value="1"/>
</dbReference>
<comment type="caution">
    <text evidence="1">The sequence shown here is derived from an EMBL/GenBank/DDBJ whole genome shotgun (WGS) entry which is preliminary data.</text>
</comment>
<dbReference type="AlphaFoldDB" id="A0A8J6NJP8"/>
<dbReference type="InterPro" id="IPR036583">
    <property type="entry name" value="23S_rRNA_IVS_sf"/>
</dbReference>
<sequence>MRDFKKIQVWQKSHEFTLKIYKLTANFPKDERFGLVSQMRRATASTPTNIAEGAGRDTQKEFARFVHIASGSASEVEYLLLLAHELGYISAEEYPLLEKDILEIKRMLVGFGKALKND</sequence>
<dbReference type="CDD" id="cd16377">
    <property type="entry name" value="23S_rRNA_IVP_like"/>
    <property type="match status" value="1"/>
</dbReference>
<evidence type="ECO:0000313" key="1">
    <source>
        <dbReference type="EMBL" id="MBC8334882.1"/>
    </source>
</evidence>
<name>A0A8J6NJP8_9CHLR</name>
<gene>
    <name evidence="1" type="ORF">H8E29_06440</name>
</gene>
<dbReference type="Proteomes" id="UP000614469">
    <property type="component" value="Unassembled WGS sequence"/>
</dbReference>
<dbReference type="PANTHER" id="PTHR38471:SF2">
    <property type="entry name" value="FOUR HELIX BUNDLE PROTEIN"/>
    <property type="match status" value="1"/>
</dbReference>
<dbReference type="InterPro" id="IPR012657">
    <property type="entry name" value="23S_rRNA-intervening_sequence"/>
</dbReference>
<dbReference type="EMBL" id="JACNJN010000083">
    <property type="protein sequence ID" value="MBC8334882.1"/>
    <property type="molecule type" value="Genomic_DNA"/>
</dbReference>
<dbReference type="NCBIfam" id="TIGR02436">
    <property type="entry name" value="four helix bundle protein"/>
    <property type="match status" value="1"/>
</dbReference>
<proteinExistence type="predicted"/>
<accession>A0A8J6NJP8</accession>
<dbReference type="Pfam" id="PF05635">
    <property type="entry name" value="23S_rRNA_IVP"/>
    <property type="match status" value="1"/>
</dbReference>
<evidence type="ECO:0000313" key="2">
    <source>
        <dbReference type="Proteomes" id="UP000614469"/>
    </source>
</evidence>
<dbReference type="PANTHER" id="PTHR38471">
    <property type="entry name" value="FOUR HELIX BUNDLE PROTEIN"/>
    <property type="match status" value="1"/>
</dbReference>
<protein>
    <submittedName>
        <fullName evidence="1">Four helix bundle protein</fullName>
    </submittedName>
</protein>
<reference evidence="1 2" key="1">
    <citation type="submission" date="2020-08" db="EMBL/GenBank/DDBJ databases">
        <title>Bridging the membrane lipid divide: bacteria of the FCB group superphylum have the potential to synthesize archaeal ether lipids.</title>
        <authorList>
            <person name="Villanueva L."/>
            <person name="Von Meijenfeldt F.A.B."/>
            <person name="Westbye A.B."/>
            <person name="Yadav S."/>
            <person name="Hopmans E.C."/>
            <person name="Dutilh B.E."/>
            <person name="Sinninghe Damste J.S."/>
        </authorList>
    </citation>
    <scope>NUCLEOTIDE SEQUENCE [LARGE SCALE GENOMIC DNA]</scope>
    <source>
        <strain evidence="1">NIOZ-UU36</strain>
    </source>
</reference>
<dbReference type="Gene3D" id="1.20.1440.60">
    <property type="entry name" value="23S rRNA-intervening sequence"/>
    <property type="match status" value="1"/>
</dbReference>
<organism evidence="1 2">
    <name type="scientific">Candidatus Desulfolinea nitratireducens</name>
    <dbReference type="NCBI Taxonomy" id="2841698"/>
    <lineage>
        <taxon>Bacteria</taxon>
        <taxon>Bacillati</taxon>
        <taxon>Chloroflexota</taxon>
        <taxon>Anaerolineae</taxon>
        <taxon>Anaerolineales</taxon>
        <taxon>Anaerolineales incertae sedis</taxon>
        <taxon>Candidatus Desulfolinea</taxon>
    </lineage>
</organism>